<protein>
    <submittedName>
        <fullName evidence="1">Uncharacterized protein</fullName>
    </submittedName>
</protein>
<comment type="caution">
    <text evidence="1">The sequence shown here is derived from an EMBL/GenBank/DDBJ whole genome shotgun (WGS) entry which is preliminary data.</text>
</comment>
<accession>A0A9W7W670</accession>
<organism evidence="1 2">
    <name type="scientific">Teratosphaeria destructans</name>
    <dbReference type="NCBI Taxonomy" id="418781"/>
    <lineage>
        <taxon>Eukaryota</taxon>
        <taxon>Fungi</taxon>
        <taxon>Dikarya</taxon>
        <taxon>Ascomycota</taxon>
        <taxon>Pezizomycotina</taxon>
        <taxon>Dothideomycetes</taxon>
        <taxon>Dothideomycetidae</taxon>
        <taxon>Mycosphaerellales</taxon>
        <taxon>Teratosphaeriaceae</taxon>
        <taxon>Teratosphaeria</taxon>
    </lineage>
</organism>
<reference evidence="1 2" key="2">
    <citation type="journal article" date="2021" name="Curr. Genet.">
        <title>Genetic response to nitrogen starvation in the aggressive Eucalyptus foliar pathogen Teratosphaeria destructans.</title>
        <authorList>
            <person name="Havenga M."/>
            <person name="Wingfield B.D."/>
            <person name="Wingfield M.J."/>
            <person name="Dreyer L.L."/>
            <person name="Roets F."/>
            <person name="Aylward J."/>
        </authorList>
    </citation>
    <scope>NUCLEOTIDE SEQUENCE [LARGE SCALE GENOMIC DNA]</scope>
    <source>
        <strain evidence="1">CMW44962</strain>
    </source>
</reference>
<evidence type="ECO:0000313" key="2">
    <source>
        <dbReference type="Proteomes" id="UP001138500"/>
    </source>
</evidence>
<evidence type="ECO:0000313" key="1">
    <source>
        <dbReference type="EMBL" id="KAH9844759.1"/>
    </source>
</evidence>
<gene>
    <name evidence="1" type="ORF">Tdes44962_MAKER07104</name>
</gene>
<dbReference type="AlphaFoldDB" id="A0A9W7W670"/>
<reference evidence="1 2" key="1">
    <citation type="journal article" date="2018" name="IMA Fungus">
        <title>IMA Genome-F 10: Nine draft genome sequences of Claviceps purpurea s.lat., including C. arundinis, C. humidiphila, and C. cf. spartinae, pseudomolecules for the pitch canker pathogen Fusarium circinatum, draft genome of Davidsoniella eucalypti, Grosmannia galeiformis, Quambalaria eucalypti, and Teratosphaeria destructans.</title>
        <authorList>
            <person name="Wingfield B.D."/>
            <person name="Liu M."/>
            <person name="Nguyen H.D."/>
            <person name="Lane F.A."/>
            <person name="Morgan S.W."/>
            <person name="De Vos L."/>
            <person name="Wilken P.M."/>
            <person name="Duong T.A."/>
            <person name="Aylward J."/>
            <person name="Coetzee M.P."/>
            <person name="Dadej K."/>
            <person name="De Beer Z.W."/>
            <person name="Findlay W."/>
            <person name="Havenga M."/>
            <person name="Kolarik M."/>
            <person name="Menzies J.G."/>
            <person name="Naidoo K."/>
            <person name="Pochopski O."/>
            <person name="Shoukouhi P."/>
            <person name="Santana Q.C."/>
            <person name="Seifert K.A."/>
            <person name="Soal N."/>
            <person name="Steenkamp E.T."/>
            <person name="Tatham C.T."/>
            <person name="van der Nest M.A."/>
            <person name="Wingfield M.J."/>
        </authorList>
    </citation>
    <scope>NUCLEOTIDE SEQUENCE [LARGE SCALE GENOMIC DNA]</scope>
    <source>
        <strain evidence="1">CMW44962</strain>
    </source>
</reference>
<dbReference type="Proteomes" id="UP001138500">
    <property type="component" value="Unassembled WGS sequence"/>
</dbReference>
<proteinExistence type="predicted"/>
<name>A0A9W7W670_9PEZI</name>
<sequence>MSTAPERALTFVLSATLLLTTLTLILLVGTHLGRPLSNLVIHLFETSQVVPLGNPVVTDSRRRRAARVVGATSLLLVWTAAGIHEAASWRGGEGAVVQGVIWSAVAAVGFSGW</sequence>
<keyword evidence="2" id="KW-1185">Reference proteome</keyword>
<dbReference type="EMBL" id="RIBY02000225">
    <property type="protein sequence ID" value="KAH9844759.1"/>
    <property type="molecule type" value="Genomic_DNA"/>
</dbReference>